<organism evidence="2 3">
    <name type="scientific">Paractinoplanes deccanensis</name>
    <dbReference type="NCBI Taxonomy" id="113561"/>
    <lineage>
        <taxon>Bacteria</taxon>
        <taxon>Bacillati</taxon>
        <taxon>Actinomycetota</taxon>
        <taxon>Actinomycetes</taxon>
        <taxon>Micromonosporales</taxon>
        <taxon>Micromonosporaceae</taxon>
        <taxon>Paractinoplanes</taxon>
    </lineage>
</organism>
<gene>
    <name evidence="2" type="ORF">Ade02nite_11000</name>
</gene>
<feature type="region of interest" description="Disordered" evidence="1">
    <location>
        <begin position="1"/>
        <end position="23"/>
    </location>
</feature>
<proteinExistence type="predicted"/>
<name>A0ABQ3XXI2_9ACTN</name>
<evidence type="ECO:0000313" key="3">
    <source>
        <dbReference type="Proteomes" id="UP000609879"/>
    </source>
</evidence>
<protein>
    <submittedName>
        <fullName evidence="2">Uncharacterized protein</fullName>
    </submittedName>
</protein>
<evidence type="ECO:0000256" key="1">
    <source>
        <dbReference type="SAM" id="MobiDB-lite"/>
    </source>
</evidence>
<accession>A0ABQ3XXI2</accession>
<sequence length="108" mass="10533">MTQHDISRTAATRAMQMAPASDGRAVVTRAGPAAECGLEWQPTAAGGVGRAGPGRAGPGWAGLGRDRPGRAGIGRAGPGSAGPGRAGLGSAGLLLVEKPLPRTGKGLS</sequence>
<dbReference type="Proteomes" id="UP000609879">
    <property type="component" value="Unassembled WGS sequence"/>
</dbReference>
<keyword evidence="3" id="KW-1185">Reference proteome</keyword>
<evidence type="ECO:0000313" key="2">
    <source>
        <dbReference type="EMBL" id="GID72459.1"/>
    </source>
</evidence>
<dbReference type="EMBL" id="BOMI01000015">
    <property type="protein sequence ID" value="GID72459.1"/>
    <property type="molecule type" value="Genomic_DNA"/>
</dbReference>
<feature type="region of interest" description="Disordered" evidence="1">
    <location>
        <begin position="41"/>
        <end position="89"/>
    </location>
</feature>
<feature type="compositionally biased region" description="Gly residues" evidence="1">
    <location>
        <begin position="46"/>
        <end position="62"/>
    </location>
</feature>
<feature type="compositionally biased region" description="Gly residues" evidence="1">
    <location>
        <begin position="71"/>
        <end position="89"/>
    </location>
</feature>
<reference evidence="2 3" key="1">
    <citation type="submission" date="2021-01" db="EMBL/GenBank/DDBJ databases">
        <title>Whole genome shotgun sequence of Actinoplanes deccanensis NBRC 13994.</title>
        <authorList>
            <person name="Komaki H."/>
            <person name="Tamura T."/>
        </authorList>
    </citation>
    <scope>NUCLEOTIDE SEQUENCE [LARGE SCALE GENOMIC DNA]</scope>
    <source>
        <strain evidence="2 3">NBRC 13994</strain>
    </source>
</reference>
<comment type="caution">
    <text evidence="2">The sequence shown here is derived from an EMBL/GenBank/DDBJ whole genome shotgun (WGS) entry which is preliminary data.</text>
</comment>